<name>A0A3D1JIX7_9CHLR</name>
<protein>
    <submittedName>
        <fullName evidence="1">Uncharacterized protein</fullName>
    </submittedName>
</protein>
<dbReference type="Proteomes" id="UP000264141">
    <property type="component" value="Unassembled WGS sequence"/>
</dbReference>
<sequence length="77" mass="8339">MKKAEPDTVFVLAGEKDPLAVEDPYLLALLSLPPKQRRLVARQTMLLCGVVDGLDPLGALELLAKVSPFVEVNRPDG</sequence>
<reference evidence="1 2" key="1">
    <citation type="journal article" date="2018" name="Nat. Biotechnol.">
        <title>A standardized bacterial taxonomy based on genome phylogeny substantially revises the tree of life.</title>
        <authorList>
            <person name="Parks D.H."/>
            <person name="Chuvochina M."/>
            <person name="Waite D.W."/>
            <person name="Rinke C."/>
            <person name="Skarshewski A."/>
            <person name="Chaumeil P.A."/>
            <person name="Hugenholtz P."/>
        </authorList>
    </citation>
    <scope>NUCLEOTIDE SEQUENCE [LARGE SCALE GENOMIC DNA]</scope>
    <source>
        <strain evidence="1">UBA8781</strain>
    </source>
</reference>
<dbReference type="EMBL" id="DPBP01000045">
    <property type="protein sequence ID" value="HCE18530.1"/>
    <property type="molecule type" value="Genomic_DNA"/>
</dbReference>
<gene>
    <name evidence="1" type="ORF">DEQ80_11785</name>
</gene>
<accession>A0A3D1JIX7</accession>
<proteinExistence type="predicted"/>
<comment type="caution">
    <text evidence="1">The sequence shown here is derived from an EMBL/GenBank/DDBJ whole genome shotgun (WGS) entry which is preliminary data.</text>
</comment>
<evidence type="ECO:0000313" key="1">
    <source>
        <dbReference type="EMBL" id="HCE18530.1"/>
    </source>
</evidence>
<dbReference type="AlphaFoldDB" id="A0A3D1JIX7"/>
<evidence type="ECO:0000313" key="2">
    <source>
        <dbReference type="Proteomes" id="UP000264141"/>
    </source>
</evidence>
<organism evidence="1 2">
    <name type="scientific">Anaerolinea thermolimosa</name>
    <dbReference type="NCBI Taxonomy" id="229919"/>
    <lineage>
        <taxon>Bacteria</taxon>
        <taxon>Bacillati</taxon>
        <taxon>Chloroflexota</taxon>
        <taxon>Anaerolineae</taxon>
        <taxon>Anaerolineales</taxon>
        <taxon>Anaerolineaceae</taxon>
        <taxon>Anaerolinea</taxon>
    </lineage>
</organism>